<protein>
    <submittedName>
        <fullName evidence="6">Polysaccharide deacetylase family protein</fullName>
    </submittedName>
</protein>
<dbReference type="InterPro" id="IPR051398">
    <property type="entry name" value="Polysacch_Deacetylase"/>
</dbReference>
<evidence type="ECO:0000313" key="7">
    <source>
        <dbReference type="Proteomes" id="UP001149140"/>
    </source>
</evidence>
<dbReference type="GO" id="GO:0005576">
    <property type="term" value="C:extracellular region"/>
    <property type="evidence" value="ECO:0007669"/>
    <property type="project" value="UniProtKB-SubCell"/>
</dbReference>
<comment type="subcellular location">
    <subcellularLocation>
        <location evidence="1">Secreted</location>
    </subcellularLocation>
</comment>
<dbReference type="Pfam" id="PF01522">
    <property type="entry name" value="Polysacc_deac_1"/>
    <property type="match status" value="1"/>
</dbReference>
<dbReference type="InterPro" id="IPR002509">
    <property type="entry name" value="NODB_dom"/>
</dbReference>
<dbReference type="Proteomes" id="UP001149140">
    <property type="component" value="Unassembled WGS sequence"/>
</dbReference>
<feature type="region of interest" description="Disordered" evidence="3">
    <location>
        <begin position="26"/>
        <end position="55"/>
    </location>
</feature>
<dbReference type="PANTHER" id="PTHR34216">
    <property type="match status" value="1"/>
</dbReference>
<evidence type="ECO:0000256" key="1">
    <source>
        <dbReference type="ARBA" id="ARBA00004613"/>
    </source>
</evidence>
<organism evidence="6 7">
    <name type="scientific">Solirubrobacter ginsenosidimutans</name>
    <dbReference type="NCBI Taxonomy" id="490573"/>
    <lineage>
        <taxon>Bacteria</taxon>
        <taxon>Bacillati</taxon>
        <taxon>Actinomycetota</taxon>
        <taxon>Thermoleophilia</taxon>
        <taxon>Solirubrobacterales</taxon>
        <taxon>Solirubrobacteraceae</taxon>
        <taxon>Solirubrobacter</taxon>
    </lineage>
</organism>
<dbReference type="EMBL" id="JAPDOD010000031">
    <property type="protein sequence ID" value="MDA0164200.1"/>
    <property type="molecule type" value="Genomic_DNA"/>
</dbReference>
<evidence type="ECO:0000256" key="3">
    <source>
        <dbReference type="SAM" id="MobiDB-lite"/>
    </source>
</evidence>
<dbReference type="RefSeq" id="WP_270043451.1">
    <property type="nucleotide sequence ID" value="NZ_JAPDOD010000031.1"/>
</dbReference>
<evidence type="ECO:0000256" key="4">
    <source>
        <dbReference type="SAM" id="SignalP"/>
    </source>
</evidence>
<comment type="caution">
    <text evidence="6">The sequence shown here is derived from an EMBL/GenBank/DDBJ whole genome shotgun (WGS) entry which is preliminary data.</text>
</comment>
<name>A0A9X3MWU7_9ACTN</name>
<evidence type="ECO:0000256" key="2">
    <source>
        <dbReference type="ARBA" id="ARBA00022729"/>
    </source>
</evidence>
<dbReference type="Gene3D" id="3.20.20.370">
    <property type="entry name" value="Glycoside hydrolase/deacetylase"/>
    <property type="match status" value="1"/>
</dbReference>
<accession>A0A9X3MWU7</accession>
<dbReference type="SUPFAM" id="SSF88713">
    <property type="entry name" value="Glycoside hydrolase/deacetylase"/>
    <property type="match status" value="1"/>
</dbReference>
<dbReference type="PROSITE" id="PS51257">
    <property type="entry name" value="PROKAR_LIPOPROTEIN"/>
    <property type="match status" value="1"/>
</dbReference>
<feature type="signal peptide" evidence="4">
    <location>
        <begin position="1"/>
        <end position="19"/>
    </location>
</feature>
<sequence length="326" mass="35387">MRSAAVLAALTCGLCLGSAACGDSSVRAPEPTAPAAARTPLPAPDVPALTEDEQHTWQQLPPDRSAIPVLLYHGIGPESGFSVAADAAYGVDTADFAKQMTMIHHAGYETVDLQTFIDFVENKPVDLPPRPLLLTFDDARADSWTGADDILRKLHFDAVMFVDVGRVDGGDPEYLRWHELATMQDSGRWQLQLHSGKGHTQIHYGPGPDDYGPFYAYAQQGEDFDGWQDRVHSDIAWGQTTLADHISAYRPLAFTPPYGSYGQDGTNDSRIPGDLLGWLTQRYDAVFTQDVNARAQAGAGQPLGRIQVTRATTGGELHDMLLSGEP</sequence>
<feature type="chain" id="PRO_5040926440" evidence="4">
    <location>
        <begin position="20"/>
        <end position="326"/>
    </location>
</feature>
<evidence type="ECO:0000313" key="6">
    <source>
        <dbReference type="EMBL" id="MDA0164200.1"/>
    </source>
</evidence>
<feature type="compositionally biased region" description="Low complexity" evidence="3">
    <location>
        <begin position="27"/>
        <end position="40"/>
    </location>
</feature>
<dbReference type="PANTHER" id="PTHR34216:SF3">
    <property type="entry name" value="POLY-BETA-1,6-N-ACETYL-D-GLUCOSAMINE N-DEACETYLASE"/>
    <property type="match status" value="1"/>
</dbReference>
<dbReference type="GO" id="GO:0005975">
    <property type="term" value="P:carbohydrate metabolic process"/>
    <property type="evidence" value="ECO:0007669"/>
    <property type="project" value="InterPro"/>
</dbReference>
<keyword evidence="2 4" id="KW-0732">Signal</keyword>
<dbReference type="InterPro" id="IPR011330">
    <property type="entry name" value="Glyco_hydro/deAcase_b/a-brl"/>
</dbReference>
<reference evidence="6" key="1">
    <citation type="submission" date="2022-10" db="EMBL/GenBank/DDBJ databases">
        <title>The WGS of Solirubrobacter ginsenosidimutans DSM 21036.</title>
        <authorList>
            <person name="Jiang Z."/>
        </authorList>
    </citation>
    <scope>NUCLEOTIDE SEQUENCE</scope>
    <source>
        <strain evidence="6">DSM 21036</strain>
    </source>
</reference>
<feature type="domain" description="NodB homology" evidence="5">
    <location>
        <begin position="127"/>
        <end position="264"/>
    </location>
</feature>
<evidence type="ECO:0000259" key="5">
    <source>
        <dbReference type="Pfam" id="PF01522"/>
    </source>
</evidence>
<gene>
    <name evidence="6" type="ORF">OM076_28260</name>
</gene>
<proteinExistence type="predicted"/>
<dbReference type="AlphaFoldDB" id="A0A9X3MWU7"/>
<keyword evidence="7" id="KW-1185">Reference proteome</keyword>
<dbReference type="GO" id="GO:0016810">
    <property type="term" value="F:hydrolase activity, acting on carbon-nitrogen (but not peptide) bonds"/>
    <property type="evidence" value="ECO:0007669"/>
    <property type="project" value="InterPro"/>
</dbReference>